<protein>
    <submittedName>
        <fullName evidence="1">Uncharacterized protein</fullName>
    </submittedName>
</protein>
<name>A0A8H5CYC3_9AGAR</name>
<dbReference type="Proteomes" id="UP000559027">
    <property type="component" value="Unassembled WGS sequence"/>
</dbReference>
<keyword evidence="2" id="KW-1185">Reference proteome</keyword>
<dbReference type="EMBL" id="JAACJO010000016">
    <property type="protein sequence ID" value="KAF5349599.1"/>
    <property type="molecule type" value="Genomic_DNA"/>
</dbReference>
<sequence length="258" mass="28382">MVNGRCAVLASISLSVNPPDDTLKPILLLLTYIPHEFPSSTSGILRNSLSNYRVLRSLTKKWCPRREEHSDFYGLVFRCNTNPRVTTAHRWQQVDITARMKQPTDTWLFFGGLLTSTVQHASTIAKGFKLLVDTTNYLVKGTVSARKNVWPQNIYEVNQLYNAGVLKVAFVGLQCASFDQEVHKSFLEHADPFSQAKWKPMNTGTISTINANNPDSSTTGIKGPEIGATSNLLAKPAGTPVKPALGISRPISPTPLGM</sequence>
<dbReference type="AlphaFoldDB" id="A0A8H5CYC3"/>
<gene>
    <name evidence="1" type="ORF">D9756_008909</name>
</gene>
<dbReference type="OrthoDB" id="3219211at2759"/>
<accession>A0A8H5CYC3</accession>
<evidence type="ECO:0000313" key="2">
    <source>
        <dbReference type="Proteomes" id="UP000559027"/>
    </source>
</evidence>
<evidence type="ECO:0000313" key="1">
    <source>
        <dbReference type="EMBL" id="KAF5349599.1"/>
    </source>
</evidence>
<reference evidence="1 2" key="1">
    <citation type="journal article" date="2020" name="ISME J.">
        <title>Uncovering the hidden diversity of litter-decomposition mechanisms in mushroom-forming fungi.</title>
        <authorList>
            <person name="Floudas D."/>
            <person name="Bentzer J."/>
            <person name="Ahren D."/>
            <person name="Johansson T."/>
            <person name="Persson P."/>
            <person name="Tunlid A."/>
        </authorList>
    </citation>
    <scope>NUCLEOTIDE SEQUENCE [LARGE SCALE GENOMIC DNA]</scope>
    <source>
        <strain evidence="1 2">CBS 146.42</strain>
    </source>
</reference>
<proteinExistence type="predicted"/>
<comment type="caution">
    <text evidence="1">The sequence shown here is derived from an EMBL/GenBank/DDBJ whole genome shotgun (WGS) entry which is preliminary data.</text>
</comment>
<organism evidence="1 2">
    <name type="scientific">Leucocoprinus leucothites</name>
    <dbReference type="NCBI Taxonomy" id="201217"/>
    <lineage>
        <taxon>Eukaryota</taxon>
        <taxon>Fungi</taxon>
        <taxon>Dikarya</taxon>
        <taxon>Basidiomycota</taxon>
        <taxon>Agaricomycotina</taxon>
        <taxon>Agaricomycetes</taxon>
        <taxon>Agaricomycetidae</taxon>
        <taxon>Agaricales</taxon>
        <taxon>Agaricineae</taxon>
        <taxon>Agaricaceae</taxon>
        <taxon>Leucocoprinus</taxon>
    </lineage>
</organism>